<feature type="active site" description="Nucleophile" evidence="10 12">
    <location>
        <position position="89"/>
    </location>
</feature>
<evidence type="ECO:0000259" key="14">
    <source>
        <dbReference type="PROSITE" id="PS52048"/>
    </source>
</evidence>
<name>A0A9N9MQD6_9CUCU</name>
<comment type="subunit">
    <text evidence="8">Catalytic component of the polycomb repressive deubiquitinase (PR-DUB) complex, at least composed of caly/calypso, Asx and sba (MBD5/6 homolog). The PR-DUB complex associates with nucleosomes to mediate deubiquitination of histone H2AK118ub1 substrates; the association requires the positively charged C-terminal tail of caly, probably due to direct binding of DNA. Interacts (via ULD domain) with Asx (via DEUBAD domain); the interaction produces a stable heterodimer with a composite binding site for ubiquitin. Homodimerizes (via coiled-coil hinge-region between the UCH and ULD domains) to mediate assembly of 2 copies of the caly-Asx heterodimer into a bisymmetric tetramer; dimerization enhances PR-DUB association with nucleosomes.</text>
</comment>
<dbReference type="CDD" id="cd09617">
    <property type="entry name" value="Peptidase_C12_UCH37_BAP1"/>
    <property type="match status" value="1"/>
</dbReference>
<evidence type="ECO:0000256" key="1">
    <source>
        <dbReference type="ARBA" id="ARBA00000707"/>
    </source>
</evidence>
<keyword evidence="16" id="KW-1185">Reference proteome</keyword>
<dbReference type="InterPro" id="IPR001578">
    <property type="entry name" value="Peptidase_C12_UCH"/>
</dbReference>
<keyword evidence="4 9" id="KW-0833">Ubl conjugation pathway</keyword>
<dbReference type="AlphaFoldDB" id="A0A9N9MQD6"/>
<evidence type="ECO:0000256" key="9">
    <source>
        <dbReference type="PIRNR" id="PIRNR038120"/>
    </source>
</evidence>
<dbReference type="Proteomes" id="UP001152799">
    <property type="component" value="Chromosome 4"/>
</dbReference>
<accession>A0A9N9MQD6</accession>
<evidence type="ECO:0000256" key="2">
    <source>
        <dbReference type="ARBA" id="ARBA00009326"/>
    </source>
</evidence>
<evidence type="ECO:0000256" key="3">
    <source>
        <dbReference type="ARBA" id="ARBA00022670"/>
    </source>
</evidence>
<evidence type="ECO:0000313" key="15">
    <source>
        <dbReference type="EMBL" id="CAG9767486.1"/>
    </source>
</evidence>
<dbReference type="FunFam" id="3.40.532.10:FF:000001">
    <property type="entry name" value="Ubiquitin carboxyl-terminal hydrolase"/>
    <property type="match status" value="1"/>
</dbReference>
<dbReference type="Pfam" id="PF18031">
    <property type="entry name" value="UCH_C"/>
    <property type="match status" value="1"/>
</dbReference>
<dbReference type="Pfam" id="PF01088">
    <property type="entry name" value="Peptidase_C12"/>
    <property type="match status" value="1"/>
</dbReference>
<dbReference type="PANTHER" id="PTHR10589">
    <property type="entry name" value="UBIQUITIN CARBOXYL-TERMINAL HYDROLASE"/>
    <property type="match status" value="1"/>
</dbReference>
<feature type="active site" description="Proton donor" evidence="10 12">
    <location>
        <position position="165"/>
    </location>
</feature>
<evidence type="ECO:0000256" key="6">
    <source>
        <dbReference type="ARBA" id="ARBA00022807"/>
    </source>
</evidence>
<dbReference type="FunFam" id="1.20.58.860:FF:000001">
    <property type="entry name" value="Ubiquitin carboxyl-terminal hydrolase"/>
    <property type="match status" value="1"/>
</dbReference>
<organism evidence="15 16">
    <name type="scientific">Ceutorhynchus assimilis</name>
    <name type="common">cabbage seed weevil</name>
    <dbReference type="NCBI Taxonomy" id="467358"/>
    <lineage>
        <taxon>Eukaryota</taxon>
        <taxon>Metazoa</taxon>
        <taxon>Ecdysozoa</taxon>
        <taxon>Arthropoda</taxon>
        <taxon>Hexapoda</taxon>
        <taxon>Insecta</taxon>
        <taxon>Pterygota</taxon>
        <taxon>Neoptera</taxon>
        <taxon>Endopterygota</taxon>
        <taxon>Coleoptera</taxon>
        <taxon>Polyphaga</taxon>
        <taxon>Cucujiformia</taxon>
        <taxon>Curculionidae</taxon>
        <taxon>Ceutorhynchinae</taxon>
        <taxon>Ceutorhynchus</taxon>
    </lineage>
</organism>
<dbReference type="GO" id="GO:0016579">
    <property type="term" value="P:protein deubiquitination"/>
    <property type="evidence" value="ECO:0007669"/>
    <property type="project" value="InterPro"/>
</dbReference>
<feature type="domain" description="UCH catalytic" evidence="14">
    <location>
        <begin position="7"/>
        <end position="227"/>
    </location>
</feature>
<dbReference type="GO" id="GO:0005737">
    <property type="term" value="C:cytoplasm"/>
    <property type="evidence" value="ECO:0007669"/>
    <property type="project" value="TreeGrafter"/>
</dbReference>
<dbReference type="PROSITE" id="PS52048">
    <property type="entry name" value="UCH_DOMAIN"/>
    <property type="match status" value="1"/>
</dbReference>
<dbReference type="EC" id="3.4.19.12" evidence="9 13"/>
<dbReference type="InterPro" id="IPR038765">
    <property type="entry name" value="Papain-like_cys_pep_sf"/>
</dbReference>
<dbReference type="GO" id="GO:0004843">
    <property type="term" value="F:cysteine-type deubiquitinase activity"/>
    <property type="evidence" value="ECO:0007669"/>
    <property type="project" value="UniProtKB-UniRule"/>
</dbReference>
<evidence type="ECO:0000256" key="11">
    <source>
        <dbReference type="PIRSR" id="PIRSR038120-2"/>
    </source>
</evidence>
<dbReference type="PIRSF" id="PIRSF038120">
    <property type="entry name" value="Ubiquitinyl_hydrolase_UCH37"/>
    <property type="match status" value="1"/>
</dbReference>
<dbReference type="InterPro" id="IPR036959">
    <property type="entry name" value="Peptidase_C12_UCH_sf"/>
</dbReference>
<comment type="function">
    <text evidence="7">Catalytic component of the polycomb repressive deubiquitinase (PR-DUB) complex, a complex that specifically mediates deubiquitination of histone H2A monoubiquitinated at 'Lys-119' (H2AK118ub1). Mediates bisymmetric organization of the PR-DUB complex and is involved in association with nucleosomes to mediate deubiquitination. Does not deubiquitinate monoubiquitinated histone H2B. Required to maintain the transcriptionally repressive state of homeotic genes throughout development. The PR-DUB complex has weak or no activity toward 'Lys-48'- and 'Lys-63'-linked polyubiquitin chains. Polycomb group (PcG) protein.</text>
</comment>
<gene>
    <name evidence="15" type="ORF">CEUTPL_LOCUS8049</name>
</gene>
<evidence type="ECO:0000256" key="7">
    <source>
        <dbReference type="ARBA" id="ARBA00046227"/>
    </source>
</evidence>
<feature type="site" description="Important for enzyme activity" evidence="11 12">
    <location>
        <position position="180"/>
    </location>
</feature>
<keyword evidence="5 9" id="KW-0378">Hydrolase</keyword>
<evidence type="ECO:0000313" key="16">
    <source>
        <dbReference type="Proteomes" id="UP001152799"/>
    </source>
</evidence>
<evidence type="ECO:0000256" key="13">
    <source>
        <dbReference type="RuleBase" id="RU361215"/>
    </source>
</evidence>
<dbReference type="InterPro" id="IPR017390">
    <property type="entry name" value="Ubiquitinyl_hydrolase_UCH37"/>
</dbReference>
<protein>
    <recommendedName>
        <fullName evidence="9 13">Ubiquitin carboxyl-terminal hydrolase</fullName>
        <ecNumber evidence="9 13">3.4.19.12</ecNumber>
    </recommendedName>
</protein>
<dbReference type="OrthoDB" id="1924260at2759"/>
<dbReference type="GO" id="GO:0006511">
    <property type="term" value="P:ubiquitin-dependent protein catabolic process"/>
    <property type="evidence" value="ECO:0007669"/>
    <property type="project" value="UniProtKB-UniRule"/>
</dbReference>
<evidence type="ECO:0000256" key="10">
    <source>
        <dbReference type="PIRSR" id="PIRSR038120-1"/>
    </source>
</evidence>
<keyword evidence="3 9" id="KW-0645">Protease</keyword>
<sequence length="321" mass="36695">MTDKAGDWCLIESDPGVFTELIREFGCKGIQVEELWSLDDQQFEKLKPVHGLIFLFKWTKDTSDLSGSIVQDSRLDKIFFAKQVIENACATQAILSVLLNCRHSDVKLGPTLTELKDFCQGFDANMKGLTISNSQVISTVHNSFARQQIFEFDPTGAKKEEDAFHFISYVPIDGRLYELDGLKSGPIDLGAIPADKEWTDVVKPIIEKRIQRYSEGEIHFNLMALVSDRKMIYQRNIEEIQKKIDAGAADDSLQDEITNLKLLIEEEDNKTRQYKVENIRRKHNYLPLIVEILKLLAKEGKLTPLYEEAKERALKKQKVKA</sequence>
<dbReference type="PANTHER" id="PTHR10589:SF16">
    <property type="entry name" value="UBIQUITIN CARBOXYL-TERMINAL HYDROLASE ISOZYME L5"/>
    <property type="match status" value="1"/>
</dbReference>
<dbReference type="InterPro" id="IPR041507">
    <property type="entry name" value="UCH_C"/>
</dbReference>
<dbReference type="PROSITE" id="PS52049">
    <property type="entry name" value="ULD"/>
    <property type="match status" value="1"/>
</dbReference>
<feature type="site" description="Transition state stabilizer" evidence="12">
    <location>
        <position position="83"/>
    </location>
</feature>
<evidence type="ECO:0000256" key="12">
    <source>
        <dbReference type="PROSITE-ProRule" id="PRU01393"/>
    </source>
</evidence>
<dbReference type="SUPFAM" id="SSF54001">
    <property type="entry name" value="Cysteine proteinases"/>
    <property type="match status" value="1"/>
</dbReference>
<comment type="similarity">
    <text evidence="2 9 12 13">Belongs to the peptidase C12 family.</text>
</comment>
<dbReference type="Gene3D" id="1.20.58.860">
    <property type="match status" value="1"/>
</dbReference>
<evidence type="ECO:0000256" key="8">
    <source>
        <dbReference type="ARBA" id="ARBA00049710"/>
    </source>
</evidence>
<dbReference type="EMBL" id="OU892280">
    <property type="protein sequence ID" value="CAG9767486.1"/>
    <property type="molecule type" value="Genomic_DNA"/>
</dbReference>
<evidence type="ECO:0000256" key="5">
    <source>
        <dbReference type="ARBA" id="ARBA00022801"/>
    </source>
</evidence>
<dbReference type="PRINTS" id="PR00707">
    <property type="entry name" value="UBCTHYDRLASE"/>
</dbReference>
<evidence type="ECO:0000256" key="4">
    <source>
        <dbReference type="ARBA" id="ARBA00022786"/>
    </source>
</evidence>
<reference evidence="15" key="1">
    <citation type="submission" date="2022-01" db="EMBL/GenBank/DDBJ databases">
        <authorList>
            <person name="King R."/>
        </authorList>
    </citation>
    <scope>NUCLEOTIDE SEQUENCE</scope>
</reference>
<comment type="catalytic activity">
    <reaction evidence="1 9 12 13">
        <text>Thiol-dependent hydrolysis of ester, thioester, amide, peptide and isopeptide bonds formed by the C-terminal Gly of ubiquitin (a 76-residue protein attached to proteins as an intracellular targeting signal).</text>
        <dbReference type="EC" id="3.4.19.12"/>
    </reaction>
</comment>
<proteinExistence type="inferred from homology"/>
<dbReference type="Gene3D" id="3.40.532.10">
    <property type="entry name" value="Peptidase C12, ubiquitin carboxyl-terminal hydrolase"/>
    <property type="match status" value="1"/>
</dbReference>
<keyword evidence="6 9" id="KW-0788">Thiol protease</keyword>